<evidence type="ECO:0000313" key="4">
    <source>
        <dbReference type="Proteomes" id="UP000494163"/>
    </source>
</evidence>
<keyword evidence="4" id="KW-1185">Reference proteome</keyword>
<sequence>MRAVQKQLENETRRRHLWLWALLLVQLLLARDSHADLPADEWPESTSTLDECHDEYALASANASSIYMQSFSSCELTANETKYDLSIDEQMEREQIQLGASTVCNNMQQCDTLDEDLEYFKCMQDNGKRNQQLLMQINYNASSAETRLREDYDAVQQTFVLCTLEAQLVYVNGMRENYEQLLQCRS</sequence>
<reference evidence="3 4" key="1">
    <citation type="submission" date="2015-08" db="EMBL/GenBank/DDBJ databases">
        <title>Ancestral chromatin configuration constrains chromatin evolution on differentiating sex chromosomes in Drosophila.</title>
        <authorList>
            <person name="Zhou Q."/>
            <person name="Bachtrog D."/>
        </authorList>
    </citation>
    <scope>NUCLEOTIDE SEQUENCE [LARGE SCALE GENOMIC DNA]</scope>
    <source>
        <tissue evidence="3">Whole larvae</tissue>
    </source>
</reference>
<dbReference type="EMBL" id="CP012524">
    <property type="protein sequence ID" value="ALC42385.1"/>
    <property type="molecule type" value="Genomic_DNA"/>
</dbReference>
<dbReference type="AlphaFoldDB" id="A0A0M4EI49"/>
<name>A0A0M4EI49_DROBS</name>
<feature type="chain" id="PRO_5005793268" evidence="1">
    <location>
        <begin position="36"/>
        <end position="186"/>
    </location>
</feature>
<accession>A0A0M4EI49</accession>
<dbReference type="OMA" id="ICMRGAC"/>
<dbReference type="Proteomes" id="UP000494163">
    <property type="component" value="Chromosome 2R"/>
</dbReference>
<feature type="domain" description="Protein TsetseEP" evidence="2">
    <location>
        <begin position="50"/>
        <end position="167"/>
    </location>
</feature>
<dbReference type="OrthoDB" id="7978084at2759"/>
<evidence type="ECO:0000259" key="2">
    <source>
        <dbReference type="Pfam" id="PF05267"/>
    </source>
</evidence>
<evidence type="ECO:0000313" key="3">
    <source>
        <dbReference type="EMBL" id="ALC42385.1"/>
    </source>
</evidence>
<feature type="signal peptide" evidence="1">
    <location>
        <begin position="1"/>
        <end position="35"/>
    </location>
</feature>
<evidence type="ECO:0000256" key="1">
    <source>
        <dbReference type="SAM" id="SignalP"/>
    </source>
</evidence>
<keyword evidence="1" id="KW-0732">Signal</keyword>
<organism evidence="3 4">
    <name type="scientific">Drosophila busckii</name>
    <name type="common">Fruit fly</name>
    <dbReference type="NCBI Taxonomy" id="30019"/>
    <lineage>
        <taxon>Eukaryota</taxon>
        <taxon>Metazoa</taxon>
        <taxon>Ecdysozoa</taxon>
        <taxon>Arthropoda</taxon>
        <taxon>Hexapoda</taxon>
        <taxon>Insecta</taxon>
        <taxon>Pterygota</taxon>
        <taxon>Neoptera</taxon>
        <taxon>Endopterygota</taxon>
        <taxon>Diptera</taxon>
        <taxon>Brachycera</taxon>
        <taxon>Muscomorpha</taxon>
        <taxon>Ephydroidea</taxon>
        <taxon>Drosophilidae</taxon>
        <taxon>Drosophila</taxon>
    </lineage>
</organism>
<dbReference type="InterPro" id="IPR007931">
    <property type="entry name" value="TsetseEP"/>
</dbReference>
<dbReference type="Pfam" id="PF05267">
    <property type="entry name" value="DUF725"/>
    <property type="match status" value="1"/>
</dbReference>
<gene>
    <name evidence="3" type="ORF">Dbus_chr2Rg1964</name>
</gene>
<proteinExistence type="predicted"/>
<protein>
    <submittedName>
        <fullName evidence="3">CG14495</fullName>
    </submittedName>
</protein>